<gene>
    <name evidence="1" type="ORF">BEMITA_LOCUS7335</name>
</gene>
<name>A0A9P0ABS9_BEMTA</name>
<evidence type="ECO:0000313" key="1">
    <source>
        <dbReference type="EMBL" id="CAH0388421.1"/>
    </source>
</evidence>
<protein>
    <submittedName>
        <fullName evidence="1">Uncharacterized protein</fullName>
    </submittedName>
</protein>
<organism evidence="1 2">
    <name type="scientific">Bemisia tabaci</name>
    <name type="common">Sweetpotato whitefly</name>
    <name type="synonym">Aleurodes tabaci</name>
    <dbReference type="NCBI Taxonomy" id="7038"/>
    <lineage>
        <taxon>Eukaryota</taxon>
        <taxon>Metazoa</taxon>
        <taxon>Ecdysozoa</taxon>
        <taxon>Arthropoda</taxon>
        <taxon>Hexapoda</taxon>
        <taxon>Insecta</taxon>
        <taxon>Pterygota</taxon>
        <taxon>Neoptera</taxon>
        <taxon>Paraneoptera</taxon>
        <taxon>Hemiptera</taxon>
        <taxon>Sternorrhyncha</taxon>
        <taxon>Aleyrodoidea</taxon>
        <taxon>Aleyrodidae</taxon>
        <taxon>Aleyrodinae</taxon>
        <taxon>Bemisia</taxon>
    </lineage>
</organism>
<dbReference type="AlphaFoldDB" id="A0A9P0ABS9"/>
<proteinExistence type="predicted"/>
<dbReference type="EMBL" id="OU963865">
    <property type="protein sequence ID" value="CAH0388421.1"/>
    <property type="molecule type" value="Genomic_DNA"/>
</dbReference>
<evidence type="ECO:0000313" key="2">
    <source>
        <dbReference type="Proteomes" id="UP001152759"/>
    </source>
</evidence>
<reference evidence="1" key="1">
    <citation type="submission" date="2021-12" db="EMBL/GenBank/DDBJ databases">
        <authorList>
            <person name="King R."/>
        </authorList>
    </citation>
    <scope>NUCLEOTIDE SEQUENCE</scope>
</reference>
<keyword evidence="2" id="KW-1185">Reference proteome</keyword>
<sequence length="510" mass="58534">MQTSRSTLVTPSSSHARTKCIPLSNPTSGGLREAAVKNLTMEENVKEYLKKLLEDMTQNASTSTQKPANAQLLALSYLFQKKKMPENKPPLKDKFTLQSMFEEELKKGGKIKEMPDDASRYSEVAILRYKLSAIYAQVPCLRPRIQSSLNSIFLCQLFQGKYRKVCGNDVTFEEFINELNFLSNTGIQVEVQGEVKHLFFVVSLLVADNLGYNQMLGLVESFVANYPCRICRLKLSEIQILCWDDPTAYRNIENYEEDLQKDDYSSTGVKTRCVWNRVENFHLTTNCAGDAMHDVLEGAAGLDIIFVLHSLKDAGYFTLQELYLKVAYFDFGVDCRNKPPDFADVFTDDSLSLSASEMLVIIRYLPLIIGEFIPRNNRIWELFLLFRECTDLIFAPSLQRECVDLLKTLIEEHHSLYRELTRRPLTFKQHMMTHYPNLFLRFGPPLWPSESLRAEALKTANDIRNSCPSRAINIKIPREVWFGKEFTPADRGDENFWVQSVGPSSQRRKT</sequence>
<accession>A0A9P0ABS9</accession>
<dbReference type="Proteomes" id="UP001152759">
    <property type="component" value="Chromosome 4"/>
</dbReference>